<organism evidence="1 2">
    <name type="scientific">Amycolatopsis lurida NRRL 2430</name>
    <dbReference type="NCBI Taxonomy" id="1460371"/>
    <lineage>
        <taxon>Bacteria</taxon>
        <taxon>Bacillati</taxon>
        <taxon>Actinomycetota</taxon>
        <taxon>Actinomycetes</taxon>
        <taxon>Pseudonocardiales</taxon>
        <taxon>Pseudonocardiaceae</taxon>
        <taxon>Amycolatopsis</taxon>
    </lineage>
</organism>
<name>A0A2P2FJJ9_AMYLU</name>
<dbReference type="AlphaFoldDB" id="A0A2P2FJJ9"/>
<accession>A0A2P2FJJ9</accession>
<proteinExistence type="predicted"/>
<evidence type="ECO:0000313" key="2">
    <source>
        <dbReference type="Proteomes" id="UP000256220"/>
    </source>
</evidence>
<comment type="caution">
    <text evidence="1">The sequence shown here is derived from an EMBL/GenBank/DDBJ whole genome shotgun (WGS) entry which is preliminary data.</text>
</comment>
<keyword evidence="2" id="KW-1185">Reference proteome</keyword>
<dbReference type="Proteomes" id="UP000256220">
    <property type="component" value="Unassembled WGS sequence"/>
</dbReference>
<dbReference type="EMBL" id="JFBM01000038">
    <property type="protein sequence ID" value="KFU76896.1"/>
    <property type="molecule type" value="Genomic_DNA"/>
</dbReference>
<protein>
    <submittedName>
        <fullName evidence="1">Uncharacterized protein</fullName>
    </submittedName>
</protein>
<reference evidence="1 2" key="1">
    <citation type="journal article" date="2014" name="Genome Announc.">
        <title>Draft Genome Sequence of Amycolatopsis lurida NRRL 2430, Producer of the Glycopeptide Family Antibiotic Ristocetin.</title>
        <authorList>
            <person name="Kwun M.J."/>
            <person name="Hong H.J."/>
        </authorList>
    </citation>
    <scope>NUCLEOTIDE SEQUENCE [LARGE SCALE GENOMIC DNA]</scope>
    <source>
        <strain evidence="1 2">NRRL 2430</strain>
    </source>
</reference>
<sequence length="69" mass="7325">MLTEAEEVIYARTAVGCEAATAPELRFLRTITGGTEANLPRAVRLAGASCWNGDPPTLMLPPGLLRRGT</sequence>
<gene>
    <name evidence="1" type="ORF">BB31_33695</name>
</gene>
<dbReference type="RefSeq" id="WP_241783969.1">
    <property type="nucleotide sequence ID" value="NZ_JFBM01000038.1"/>
</dbReference>
<evidence type="ECO:0000313" key="1">
    <source>
        <dbReference type="EMBL" id="KFU76896.1"/>
    </source>
</evidence>